<dbReference type="AlphaFoldDB" id="A0A8S9HYT2"/>
<dbReference type="PROSITE" id="PS51450">
    <property type="entry name" value="LRR"/>
    <property type="match status" value="5"/>
</dbReference>
<name>A0A8S9HYT2_BRACR</name>
<proteinExistence type="predicted"/>
<dbReference type="SMART" id="SM00369">
    <property type="entry name" value="LRR_TYP"/>
    <property type="match status" value="13"/>
</dbReference>
<dbReference type="SMART" id="SM00364">
    <property type="entry name" value="LRR_BAC"/>
    <property type="match status" value="9"/>
</dbReference>
<evidence type="ECO:0000256" key="1">
    <source>
        <dbReference type="ARBA" id="ARBA00022614"/>
    </source>
</evidence>
<reference evidence="3" key="1">
    <citation type="submission" date="2019-12" db="EMBL/GenBank/DDBJ databases">
        <title>Genome sequencing and annotation of Brassica cretica.</title>
        <authorList>
            <person name="Studholme D.J."/>
            <person name="Sarris P.F."/>
        </authorList>
    </citation>
    <scope>NUCLEOTIDE SEQUENCE</scope>
    <source>
        <strain evidence="3">PFS-001/15</strain>
        <tissue evidence="3">Leaf</tissue>
    </source>
</reference>
<dbReference type="Pfam" id="PF00560">
    <property type="entry name" value="LRR_1"/>
    <property type="match status" value="3"/>
</dbReference>
<evidence type="ECO:0000313" key="4">
    <source>
        <dbReference type="Proteomes" id="UP000712281"/>
    </source>
</evidence>
<dbReference type="InterPro" id="IPR050216">
    <property type="entry name" value="LRR_domain-containing"/>
</dbReference>
<dbReference type="InterPro" id="IPR001611">
    <property type="entry name" value="Leu-rich_rpt"/>
</dbReference>
<dbReference type="SUPFAM" id="SSF52047">
    <property type="entry name" value="RNI-like"/>
    <property type="match status" value="1"/>
</dbReference>
<dbReference type="PRINTS" id="PR00019">
    <property type="entry name" value="LEURICHRPT"/>
</dbReference>
<protein>
    <recommendedName>
        <fullName evidence="5">Leucine-rich repeat-containing N-terminal plant-type domain-containing protein</fullName>
    </recommendedName>
</protein>
<comment type="caution">
    <text evidence="3">The sequence shown here is derived from an EMBL/GenBank/DDBJ whole genome shotgun (WGS) entry which is preliminary data.</text>
</comment>
<accession>A0A8S9HYT2</accession>
<keyword evidence="1" id="KW-0433">Leucine-rich repeat</keyword>
<dbReference type="EMBL" id="QGKW02001940">
    <property type="protein sequence ID" value="KAF2559958.1"/>
    <property type="molecule type" value="Genomic_DNA"/>
</dbReference>
<dbReference type="Gene3D" id="3.80.10.10">
    <property type="entry name" value="Ribonuclease Inhibitor"/>
    <property type="match status" value="5"/>
</dbReference>
<dbReference type="InterPro" id="IPR003591">
    <property type="entry name" value="Leu-rich_rpt_typical-subtyp"/>
</dbReference>
<keyword evidence="2" id="KW-0677">Repeat</keyword>
<dbReference type="PANTHER" id="PTHR48051:SF1">
    <property type="entry name" value="RAS SUPPRESSOR PROTEIN 1"/>
    <property type="match status" value="1"/>
</dbReference>
<dbReference type="FunFam" id="3.80.10.10:FF:000116">
    <property type="entry name" value="Leucine-rich repeat-containing protein 40"/>
    <property type="match status" value="1"/>
</dbReference>
<dbReference type="PANTHER" id="PTHR48051">
    <property type="match status" value="1"/>
</dbReference>
<dbReference type="InterPro" id="IPR032675">
    <property type="entry name" value="LRR_dom_sf"/>
</dbReference>
<evidence type="ECO:0008006" key="5">
    <source>
        <dbReference type="Google" id="ProtNLM"/>
    </source>
</evidence>
<dbReference type="GO" id="GO:0005737">
    <property type="term" value="C:cytoplasm"/>
    <property type="evidence" value="ECO:0007669"/>
    <property type="project" value="TreeGrafter"/>
</dbReference>
<organism evidence="3 4">
    <name type="scientific">Brassica cretica</name>
    <name type="common">Mustard</name>
    <dbReference type="NCBI Taxonomy" id="69181"/>
    <lineage>
        <taxon>Eukaryota</taxon>
        <taxon>Viridiplantae</taxon>
        <taxon>Streptophyta</taxon>
        <taxon>Embryophyta</taxon>
        <taxon>Tracheophyta</taxon>
        <taxon>Spermatophyta</taxon>
        <taxon>Magnoliopsida</taxon>
        <taxon>eudicotyledons</taxon>
        <taxon>Gunneridae</taxon>
        <taxon>Pentapetalae</taxon>
        <taxon>rosids</taxon>
        <taxon>malvids</taxon>
        <taxon>Brassicales</taxon>
        <taxon>Brassicaceae</taxon>
        <taxon>Brassiceae</taxon>
        <taxon>Brassica</taxon>
    </lineage>
</organism>
<gene>
    <name evidence="3" type="ORF">F2Q68_00017671</name>
</gene>
<evidence type="ECO:0000313" key="3">
    <source>
        <dbReference type="EMBL" id="KAF2559958.1"/>
    </source>
</evidence>
<sequence length="572" mass="62899">MDRILKAARTSGSLNLSNRSLREVPTEVYQCLETTGEGENWWEAVDLQKLILAHNEIEVLREDLKNLACLVVLNVSHNKLSQLPAAIGELTAMKSLDVSFNSISELPEQIGSATSLVKLDCSSNRLKELPESLGRCLDLSDLKASNNQISSLHEDMANCSKLSKLDVEGNKLTALSERQIASWTMLTELNASKNMLVDLPQNIGSLSRLIRLDLHQNKISSLPPSIGGCSSLVEFYLGSFSTNCFLRKICLLKEYPVGGCKLKLSYLDLSNNSLTGLHPELGNMTTLKKLVLVGNPLRTLRSTLVNGPTAALLKYLRSRLSNGEETSASTPTKENVIASAARMSISSKELSLEGLNLTAVPSQVWESGEITKVNLSKNSIEELPTQLSSSVSLQTLILSRNKIKDWPGEILKSLPGLVCLKLDNNLLKQIPLDGFQAVSGLQIVDLSGNPASLGIREHPKFSHMPQLHELYLSRVQLSEVPEDILNLSNLLILDLSQNLLQSIPKDIKKMTSLKHLDISNNNISSLPPELGLLEPTLEVLRLDGNPLRSIRRPILERGTKAVLNYLKDRIPV</sequence>
<dbReference type="Pfam" id="PF13855">
    <property type="entry name" value="LRR_8"/>
    <property type="match status" value="3"/>
</dbReference>
<dbReference type="Proteomes" id="UP000712281">
    <property type="component" value="Unassembled WGS sequence"/>
</dbReference>
<evidence type="ECO:0000256" key="2">
    <source>
        <dbReference type="ARBA" id="ARBA00022737"/>
    </source>
</evidence>